<evidence type="ECO:0000313" key="1">
    <source>
        <dbReference type="EMBL" id="GBP51194.1"/>
    </source>
</evidence>
<proteinExistence type="predicted"/>
<dbReference type="OrthoDB" id="6627393at2759"/>
<reference evidence="1 2" key="1">
    <citation type="journal article" date="2019" name="Commun. Biol.">
        <title>The bagworm genome reveals a unique fibroin gene that provides high tensile strength.</title>
        <authorList>
            <person name="Kono N."/>
            <person name="Nakamura H."/>
            <person name="Ohtoshi R."/>
            <person name="Tomita M."/>
            <person name="Numata K."/>
            <person name="Arakawa K."/>
        </authorList>
    </citation>
    <scope>NUCLEOTIDE SEQUENCE [LARGE SCALE GENOMIC DNA]</scope>
</reference>
<dbReference type="Proteomes" id="UP000299102">
    <property type="component" value="Unassembled WGS sequence"/>
</dbReference>
<keyword evidence="2" id="KW-1185">Reference proteome</keyword>
<organism evidence="1 2">
    <name type="scientific">Eumeta variegata</name>
    <name type="common">Bagworm moth</name>
    <name type="synonym">Eumeta japonica</name>
    <dbReference type="NCBI Taxonomy" id="151549"/>
    <lineage>
        <taxon>Eukaryota</taxon>
        <taxon>Metazoa</taxon>
        <taxon>Ecdysozoa</taxon>
        <taxon>Arthropoda</taxon>
        <taxon>Hexapoda</taxon>
        <taxon>Insecta</taxon>
        <taxon>Pterygota</taxon>
        <taxon>Neoptera</taxon>
        <taxon>Endopterygota</taxon>
        <taxon>Lepidoptera</taxon>
        <taxon>Glossata</taxon>
        <taxon>Ditrysia</taxon>
        <taxon>Tineoidea</taxon>
        <taxon>Psychidae</taxon>
        <taxon>Oiketicinae</taxon>
        <taxon>Eumeta</taxon>
    </lineage>
</organism>
<name>A0A4C1WM56_EUMVA</name>
<protein>
    <submittedName>
        <fullName evidence="1">Uncharacterized protein</fullName>
    </submittedName>
</protein>
<dbReference type="AlphaFoldDB" id="A0A4C1WM56"/>
<dbReference type="EMBL" id="BGZK01000577">
    <property type="protein sequence ID" value="GBP51194.1"/>
    <property type="molecule type" value="Genomic_DNA"/>
</dbReference>
<sequence length="109" mass="12869">MKAFLPKTDHSRSPRLHTLPAVFTRVHERHSAPANRRPTRVFADDTALYLSGSNFRIITPRLQKAIDELTRWFQTWRIEVNPEKSAAIFFNYSRVKRKKLYHTTHQHSA</sequence>
<comment type="caution">
    <text evidence="1">The sequence shown here is derived from an EMBL/GenBank/DDBJ whole genome shotgun (WGS) entry which is preliminary data.</text>
</comment>
<evidence type="ECO:0000313" key="2">
    <source>
        <dbReference type="Proteomes" id="UP000299102"/>
    </source>
</evidence>
<gene>
    <name evidence="1" type="ORF">EVAR_85405_1</name>
</gene>
<accession>A0A4C1WM56</accession>